<evidence type="ECO:0000256" key="6">
    <source>
        <dbReference type="ARBA" id="ARBA00023136"/>
    </source>
</evidence>
<evidence type="ECO:0000256" key="3">
    <source>
        <dbReference type="ARBA" id="ARBA00022475"/>
    </source>
</evidence>
<accession>A0AB33JUD4</accession>
<keyword evidence="3" id="KW-1003">Cell membrane</keyword>
<keyword evidence="4 7" id="KW-0812">Transmembrane</keyword>
<dbReference type="Pfam" id="PF04226">
    <property type="entry name" value="Transgly_assoc"/>
    <property type="match status" value="1"/>
</dbReference>
<dbReference type="AlphaFoldDB" id="A0AB33JUD4"/>
<evidence type="ECO:0000256" key="5">
    <source>
        <dbReference type="ARBA" id="ARBA00022989"/>
    </source>
</evidence>
<reference evidence="8" key="1">
    <citation type="submission" date="2024-07" db="EMBL/GenBank/DDBJ databases">
        <title>Complete genome sequences of cellulolytic bacteria, Kitasatospora sp. CMC57 and Streptomyces sp. CMC78, isolated from Japanese agricultural soil.</title>
        <authorList>
            <person name="Hashimoto T."/>
            <person name="Ito M."/>
            <person name="Iwamoto M."/>
            <person name="Fukahori D."/>
            <person name="Shoda T."/>
            <person name="Sakoda M."/>
            <person name="Morohoshi T."/>
            <person name="Mitsuboshi M."/>
            <person name="Nishizawa T."/>
        </authorList>
    </citation>
    <scope>NUCLEOTIDE SEQUENCE</scope>
    <source>
        <strain evidence="8">CMC57</strain>
    </source>
</reference>
<dbReference type="InterPro" id="IPR007341">
    <property type="entry name" value="Transgly_assoc"/>
</dbReference>
<dbReference type="GO" id="GO:0005886">
    <property type="term" value="C:plasma membrane"/>
    <property type="evidence" value="ECO:0007669"/>
    <property type="project" value="UniProtKB-SubCell"/>
</dbReference>
<feature type="transmembrane region" description="Helical" evidence="7">
    <location>
        <begin position="6"/>
        <end position="21"/>
    </location>
</feature>
<dbReference type="PANTHER" id="PTHR33884">
    <property type="entry name" value="UPF0410 PROTEIN YMGE"/>
    <property type="match status" value="1"/>
</dbReference>
<gene>
    <name evidence="8" type="ORF">KCMC57_12720</name>
</gene>
<evidence type="ECO:0000256" key="7">
    <source>
        <dbReference type="SAM" id="Phobius"/>
    </source>
</evidence>
<name>A0AB33JUD4_9ACTN</name>
<proteinExistence type="inferred from homology"/>
<feature type="transmembrane region" description="Helical" evidence="7">
    <location>
        <begin position="28"/>
        <end position="51"/>
    </location>
</feature>
<dbReference type="RefSeq" id="WP_407987465.1">
    <property type="nucleotide sequence ID" value="NZ_AP035881.2"/>
</dbReference>
<organism evidence="8">
    <name type="scientific">Kitasatospora sp. CMC57</name>
    <dbReference type="NCBI Taxonomy" id="3231513"/>
    <lineage>
        <taxon>Bacteria</taxon>
        <taxon>Bacillati</taxon>
        <taxon>Actinomycetota</taxon>
        <taxon>Actinomycetes</taxon>
        <taxon>Kitasatosporales</taxon>
        <taxon>Streptomycetaceae</taxon>
        <taxon>Kitasatospora</taxon>
    </lineage>
</organism>
<protein>
    <submittedName>
        <fullName evidence="8">GlsB/YeaQ/YmgE family stress response membrane protein</fullName>
    </submittedName>
</protein>
<dbReference type="PANTHER" id="PTHR33884:SF3">
    <property type="entry name" value="UPF0410 PROTEIN YMGE"/>
    <property type="match status" value="1"/>
</dbReference>
<dbReference type="EMBL" id="AP035881">
    <property type="protein sequence ID" value="BFP44904.1"/>
    <property type="molecule type" value="Genomic_DNA"/>
</dbReference>
<comment type="subcellular location">
    <subcellularLocation>
        <location evidence="1">Cell membrane</location>
        <topology evidence="1">Multi-pass membrane protein</topology>
    </subcellularLocation>
</comment>
<feature type="transmembrane region" description="Helical" evidence="7">
    <location>
        <begin position="63"/>
        <end position="83"/>
    </location>
</feature>
<evidence type="ECO:0000256" key="2">
    <source>
        <dbReference type="ARBA" id="ARBA00011006"/>
    </source>
</evidence>
<comment type="similarity">
    <text evidence="2">Belongs to the UPF0410 family.</text>
</comment>
<keyword evidence="5 7" id="KW-1133">Transmembrane helix</keyword>
<evidence type="ECO:0000256" key="4">
    <source>
        <dbReference type="ARBA" id="ARBA00022692"/>
    </source>
</evidence>
<sequence length="88" mass="9129">MGIVSWIILGLVAGGIAKFILPGRDPGGLIVTTLIGIAGSFVGGWLSSSLLHRPVNTGFYDPATWIAAVAGAFVLLVGYRIVFGNSRD</sequence>
<keyword evidence="6 7" id="KW-0472">Membrane</keyword>
<evidence type="ECO:0000313" key="8">
    <source>
        <dbReference type="EMBL" id="BFP44904.1"/>
    </source>
</evidence>
<evidence type="ECO:0000256" key="1">
    <source>
        <dbReference type="ARBA" id="ARBA00004651"/>
    </source>
</evidence>